<keyword evidence="2" id="KW-1185">Reference proteome</keyword>
<organism evidence="1 2">
    <name type="scientific">Coemansia guatemalensis</name>
    <dbReference type="NCBI Taxonomy" id="2761395"/>
    <lineage>
        <taxon>Eukaryota</taxon>
        <taxon>Fungi</taxon>
        <taxon>Fungi incertae sedis</taxon>
        <taxon>Zoopagomycota</taxon>
        <taxon>Kickxellomycotina</taxon>
        <taxon>Kickxellomycetes</taxon>
        <taxon>Kickxellales</taxon>
        <taxon>Kickxellaceae</taxon>
        <taxon>Coemansia</taxon>
    </lineage>
</organism>
<name>A0A9W8HU40_9FUNG</name>
<dbReference type="OrthoDB" id="205403at2759"/>
<dbReference type="EMBL" id="JANBUO010002554">
    <property type="protein sequence ID" value="KAJ2794380.1"/>
    <property type="molecule type" value="Genomic_DNA"/>
</dbReference>
<reference evidence="1" key="1">
    <citation type="submission" date="2022-07" db="EMBL/GenBank/DDBJ databases">
        <title>Phylogenomic reconstructions and comparative analyses of Kickxellomycotina fungi.</title>
        <authorList>
            <person name="Reynolds N.K."/>
            <person name="Stajich J.E."/>
            <person name="Barry K."/>
            <person name="Grigoriev I.V."/>
            <person name="Crous P."/>
            <person name="Smith M.E."/>
        </authorList>
    </citation>
    <scope>NUCLEOTIDE SEQUENCE</scope>
    <source>
        <strain evidence="1">NRRL 1565</strain>
    </source>
</reference>
<feature type="non-terminal residue" evidence="1">
    <location>
        <position position="1"/>
    </location>
</feature>
<proteinExistence type="predicted"/>
<dbReference type="PANTHER" id="PTHR42107">
    <property type="entry name" value="YALI0D24453P"/>
    <property type="match status" value="1"/>
</dbReference>
<dbReference type="Proteomes" id="UP001140094">
    <property type="component" value="Unassembled WGS sequence"/>
</dbReference>
<dbReference type="PANTHER" id="PTHR42107:SF1">
    <property type="entry name" value="WHIM1 DOMAIN-CONTAINING PROTEIN"/>
    <property type="match status" value="1"/>
</dbReference>
<evidence type="ECO:0000313" key="1">
    <source>
        <dbReference type="EMBL" id="KAJ2794380.1"/>
    </source>
</evidence>
<evidence type="ECO:0000313" key="2">
    <source>
        <dbReference type="Proteomes" id="UP001140094"/>
    </source>
</evidence>
<accession>A0A9W8HU40</accession>
<gene>
    <name evidence="1" type="ORF">H4R20_006245</name>
</gene>
<sequence>TKTPLSEQQWPKLCSDLAASTIFILKSLQVPEAVADSLDACVEQGPAVRVDVLYWLCEIAVMDNPEIKNLIEHEAGKGRKTSAADSKKEDLIRLQPYFEISKQRYWLFGNKTRQLYLESLSQRGRGKLELLAQIPAEFSSVAEELNAQRNHAPKELADRLVNEVVPFLEQQARKRERVERALQRQAIAMANVHIYETRTRKRQRVNYNVDDGIEATEF</sequence>
<dbReference type="AlphaFoldDB" id="A0A9W8HU40"/>
<comment type="caution">
    <text evidence="1">The sequence shown here is derived from an EMBL/GenBank/DDBJ whole genome shotgun (WGS) entry which is preliminary data.</text>
</comment>
<protein>
    <submittedName>
        <fullName evidence="1">Uncharacterized protein</fullName>
    </submittedName>
</protein>